<dbReference type="AlphaFoldDB" id="A0A9E8A1J5"/>
<reference evidence="5" key="1">
    <citation type="submission" date="2022-08" db="EMBL/GenBank/DDBJ databases">
        <title>Complete Genome Sequences of 2 Bosea sp. soil isolates.</title>
        <authorList>
            <person name="Alvarez Arevalo M."/>
            <person name="Sterndorff E.B."/>
            <person name="Faurdal D."/>
            <person name="Joergensen T.S."/>
            <person name="Weber T."/>
        </authorList>
    </citation>
    <scope>NUCLEOTIDE SEQUENCE</scope>
    <source>
        <strain evidence="5">NBC_00436</strain>
    </source>
</reference>
<dbReference type="EMBL" id="CP102774">
    <property type="protein sequence ID" value="UZF88794.1"/>
    <property type="molecule type" value="Genomic_DNA"/>
</dbReference>
<feature type="domain" description="HTH luxR-type" evidence="4">
    <location>
        <begin position="198"/>
        <end position="260"/>
    </location>
</feature>
<evidence type="ECO:0000259" key="4">
    <source>
        <dbReference type="PROSITE" id="PS50043"/>
    </source>
</evidence>
<dbReference type="PROSITE" id="PS50043">
    <property type="entry name" value="HTH_LUXR_2"/>
    <property type="match status" value="1"/>
</dbReference>
<dbReference type="PANTHER" id="PTHR44688">
    <property type="entry name" value="DNA-BINDING TRANSCRIPTIONAL ACTIVATOR DEVR_DOSR"/>
    <property type="match status" value="1"/>
</dbReference>
<evidence type="ECO:0000256" key="2">
    <source>
        <dbReference type="ARBA" id="ARBA00023125"/>
    </source>
</evidence>
<dbReference type="Pfam" id="PF00196">
    <property type="entry name" value="GerE"/>
    <property type="match status" value="1"/>
</dbReference>
<dbReference type="PANTHER" id="PTHR44688:SF16">
    <property type="entry name" value="DNA-BINDING TRANSCRIPTIONAL ACTIVATOR DEVR_DOSR"/>
    <property type="match status" value="1"/>
</dbReference>
<dbReference type="GO" id="GO:0006355">
    <property type="term" value="P:regulation of DNA-templated transcription"/>
    <property type="evidence" value="ECO:0007669"/>
    <property type="project" value="InterPro"/>
</dbReference>
<accession>A0A9E8A1J5</accession>
<dbReference type="GO" id="GO:0003677">
    <property type="term" value="F:DNA binding"/>
    <property type="evidence" value="ECO:0007669"/>
    <property type="project" value="UniProtKB-KW"/>
</dbReference>
<dbReference type="InterPro" id="IPR036388">
    <property type="entry name" value="WH-like_DNA-bd_sf"/>
</dbReference>
<dbReference type="InterPro" id="IPR016032">
    <property type="entry name" value="Sig_transdc_resp-reg_C-effctor"/>
</dbReference>
<sequence length="260" mass="28656">MQLVAIQQALAARSILATMPRVIESVGRSDFSGGLFDIARRFTGTEIVTAFVAAPDGEVHTLLAENHYNSGQPALDIARRYVSRHWRADPANAIPLDDGDGADCWGVRMKAGDIESSAYRSECYLSVGLSERFSLLQRREAGTMRLSIYRRRKESFSEAEIDNLVESAPLLMAALWRHYEVTKPAGGRGAARDFHARLEKAAPELSKRERDVCALVAAGLTSEGIALELGVGINTVLTYRKRAYARLGISSQNELMRILM</sequence>
<dbReference type="SUPFAM" id="SSF46894">
    <property type="entry name" value="C-terminal effector domain of the bipartite response regulators"/>
    <property type="match status" value="1"/>
</dbReference>
<keyword evidence="2" id="KW-0238">DNA-binding</keyword>
<gene>
    <name evidence="5" type="ORF">NWE54_08400</name>
</gene>
<dbReference type="SMART" id="SM00421">
    <property type="entry name" value="HTH_LUXR"/>
    <property type="match status" value="1"/>
</dbReference>
<protein>
    <submittedName>
        <fullName evidence="5">LuxR C-terminal-related transcriptional regulator</fullName>
    </submittedName>
</protein>
<dbReference type="PROSITE" id="PS00622">
    <property type="entry name" value="HTH_LUXR_1"/>
    <property type="match status" value="1"/>
</dbReference>
<dbReference type="Gene3D" id="1.10.10.10">
    <property type="entry name" value="Winged helix-like DNA-binding domain superfamily/Winged helix DNA-binding domain"/>
    <property type="match status" value="1"/>
</dbReference>
<organism evidence="5">
    <name type="scientific">Bosea sp. NBC_00436</name>
    <dbReference type="NCBI Taxonomy" id="2969620"/>
    <lineage>
        <taxon>Bacteria</taxon>
        <taxon>Pseudomonadati</taxon>
        <taxon>Pseudomonadota</taxon>
        <taxon>Alphaproteobacteria</taxon>
        <taxon>Hyphomicrobiales</taxon>
        <taxon>Boseaceae</taxon>
        <taxon>Bosea</taxon>
    </lineage>
</organism>
<evidence type="ECO:0000256" key="3">
    <source>
        <dbReference type="ARBA" id="ARBA00023163"/>
    </source>
</evidence>
<dbReference type="InterPro" id="IPR000792">
    <property type="entry name" value="Tscrpt_reg_LuxR_C"/>
</dbReference>
<keyword evidence="3" id="KW-0804">Transcription</keyword>
<name>A0A9E8A1J5_9HYPH</name>
<evidence type="ECO:0000313" key="5">
    <source>
        <dbReference type="EMBL" id="UZF88794.1"/>
    </source>
</evidence>
<dbReference type="PRINTS" id="PR00038">
    <property type="entry name" value="HTHLUXR"/>
</dbReference>
<proteinExistence type="predicted"/>
<keyword evidence="1" id="KW-0805">Transcription regulation</keyword>
<evidence type="ECO:0000256" key="1">
    <source>
        <dbReference type="ARBA" id="ARBA00023015"/>
    </source>
</evidence>
<dbReference type="CDD" id="cd06170">
    <property type="entry name" value="LuxR_C_like"/>
    <property type="match status" value="1"/>
</dbReference>